<dbReference type="GO" id="GO:0000155">
    <property type="term" value="F:phosphorelay sensor kinase activity"/>
    <property type="evidence" value="ECO:0007669"/>
    <property type="project" value="InterPro"/>
</dbReference>
<dbReference type="SUPFAM" id="SSF55785">
    <property type="entry name" value="PYP-like sensor domain (PAS domain)"/>
    <property type="match status" value="4"/>
</dbReference>
<keyword evidence="5 11" id="KW-0418">Kinase</keyword>
<dbReference type="PROSITE" id="PS50113">
    <property type="entry name" value="PAC"/>
    <property type="match status" value="3"/>
</dbReference>
<evidence type="ECO:0000256" key="5">
    <source>
        <dbReference type="ARBA" id="ARBA00022777"/>
    </source>
</evidence>
<dbReference type="PRINTS" id="PR00344">
    <property type="entry name" value="BCTRLSENSOR"/>
</dbReference>
<evidence type="ECO:0000313" key="12">
    <source>
        <dbReference type="Proteomes" id="UP000006794"/>
    </source>
</evidence>
<dbReference type="SMART" id="SM00091">
    <property type="entry name" value="PAS"/>
    <property type="match status" value="3"/>
</dbReference>
<reference evidence="12" key="1">
    <citation type="journal article" date="2012" name="Stand. Genomic Sci.">
        <title>Complete genome sequence of Halopiger xanaduensis type strain (SH-6(T)).</title>
        <authorList>
            <person name="Anderson I."/>
            <person name="Tindall B.J."/>
            <person name="Rohde M."/>
            <person name="Lucas S."/>
            <person name="Han J."/>
            <person name="Lapidus A."/>
            <person name="Cheng J.F."/>
            <person name="Goodwin L."/>
            <person name="Pitluck S."/>
            <person name="Peters L."/>
            <person name="Pati A."/>
            <person name="Mikhailova N."/>
            <person name="Pagani I."/>
            <person name="Teshima H."/>
            <person name="Han C."/>
            <person name="Tapia R."/>
            <person name="Land M."/>
            <person name="Woyke T."/>
            <person name="Klenk H.P."/>
            <person name="Kyrpides N."/>
            <person name="Ivanova N."/>
        </authorList>
    </citation>
    <scope>NUCLEOTIDE SEQUENCE [LARGE SCALE GENOMIC DNA]</scope>
    <source>
        <strain evidence="12">DSM 18323 / JCM 14033 / SH-6</strain>
        <plasmid evidence="12">Plasmid pHALXA01</plasmid>
    </source>
</reference>
<dbReference type="InterPro" id="IPR001610">
    <property type="entry name" value="PAC"/>
</dbReference>
<sequence length="827" mass="94662">MGTPGSAPDVTQGDVRRLFTRSDAPATPITATEAADQLDCSLAAARENLAELADRGELQTKRLDEEKDVWWRPVDQSIADQGGDQEEFSAFVSAVKDYAIFRLDPDGIVTSWNDGAERIKGYAADDIIGEHFSTFYTDEATAEGVPERNLAIATEEGRVEDEGWRVRKDGTRFWANVTITAIRDDQGVLQGFTKVTRDMTERHEYEEQLRKEKERFETLVQEVQDYAIFMLDPDGIIQTWNDGARELKGYSEDEIVGQHFSTFYTEEDREDGRPEQNLSKAIENGRVEDEKWRVRKDGSKFWANVIITALHDDDGELRGFVKVTQDMTERREYEQQLEAQAERLERQRDEIQEELDDVFERIDDAFYALDEEFRFEYVNDRAAEYLGTSPGELIGRPIHDILGIDEDHPLLVEFEEALATQEQRSFERYSNSMGIWEVIRVYPSESGLSVYFRDITERKERERELARTHDLLAHTERIADVGGWEVDPETMEPFWSDHLFDLLDVNYDEQPTLEEALDVYHTEEDRATVEGAVEEAMQTGESFDVEVRFPRPVGDIGWLRVKGAPEVEDEAVVTLRGAVQDVTERKRREQRLEELIDRLEESNKRLEQFAYAASHDLQEPLRMVSSYLQLIEDRYGDDLDENGREFIEFAVDGAERMRAMIDGLLKYSRVETQGEPLEPVELDAIMEDVLANLQVQIEESDAEIAVENLPKVEGDASQLRQLFQNFLDNAIEYSGDEPPYVEVSAERLGPEYRISVRDEGIGIDPADQDRIFEVFQRLHSREEYTGTGIGLALCQRIVERHGGDIMIESEPGEGATFMVTLPAPADG</sequence>
<keyword evidence="11" id="KW-0614">Plasmid</keyword>
<dbReference type="Pfam" id="PF08448">
    <property type="entry name" value="PAS_4"/>
    <property type="match status" value="1"/>
</dbReference>
<dbReference type="Gene3D" id="3.30.450.20">
    <property type="entry name" value="PAS domain"/>
    <property type="match status" value="4"/>
</dbReference>
<evidence type="ECO:0000256" key="1">
    <source>
        <dbReference type="ARBA" id="ARBA00000085"/>
    </source>
</evidence>
<evidence type="ECO:0000313" key="11">
    <source>
        <dbReference type="EMBL" id="AEH39250.1"/>
    </source>
</evidence>
<dbReference type="AlphaFoldDB" id="F8DE19"/>
<dbReference type="Pfam" id="PF13426">
    <property type="entry name" value="PAS_9"/>
    <property type="match status" value="2"/>
</dbReference>
<protein>
    <recommendedName>
        <fullName evidence="2">histidine kinase</fullName>
        <ecNumber evidence="2">2.7.13.3</ecNumber>
    </recommendedName>
</protein>
<feature type="domain" description="Histidine kinase" evidence="8">
    <location>
        <begin position="612"/>
        <end position="825"/>
    </location>
</feature>
<evidence type="ECO:0000256" key="3">
    <source>
        <dbReference type="ARBA" id="ARBA00022553"/>
    </source>
</evidence>
<dbReference type="InterPro" id="IPR003594">
    <property type="entry name" value="HATPase_dom"/>
</dbReference>
<name>F8DE19_HALXS</name>
<dbReference type="InterPro" id="IPR000700">
    <property type="entry name" value="PAS-assoc_C"/>
</dbReference>
<evidence type="ECO:0000256" key="6">
    <source>
        <dbReference type="SAM" id="Coils"/>
    </source>
</evidence>
<dbReference type="Proteomes" id="UP000006794">
    <property type="component" value="Plasmid pHALXA01"/>
</dbReference>
<keyword evidence="3" id="KW-0597">Phosphoprotein</keyword>
<dbReference type="Pfam" id="PF02518">
    <property type="entry name" value="HATPase_c"/>
    <property type="match status" value="1"/>
</dbReference>
<dbReference type="InterPro" id="IPR004358">
    <property type="entry name" value="Sig_transdc_His_kin-like_C"/>
</dbReference>
<dbReference type="HOGENOM" id="CLU_000445_114_71_2"/>
<dbReference type="SMART" id="SM00387">
    <property type="entry name" value="HATPase_c"/>
    <property type="match status" value="1"/>
</dbReference>
<evidence type="ECO:0000259" key="8">
    <source>
        <dbReference type="PROSITE" id="PS50109"/>
    </source>
</evidence>
<dbReference type="InterPro" id="IPR036097">
    <property type="entry name" value="HisK_dim/P_sf"/>
</dbReference>
<dbReference type="SMART" id="SM00388">
    <property type="entry name" value="HisKA"/>
    <property type="match status" value="1"/>
</dbReference>
<proteinExistence type="predicted"/>
<dbReference type="InterPro" id="IPR005467">
    <property type="entry name" value="His_kinase_dom"/>
</dbReference>
<keyword evidence="4" id="KW-0808">Transferase</keyword>
<dbReference type="InterPro" id="IPR000014">
    <property type="entry name" value="PAS"/>
</dbReference>
<dbReference type="FunFam" id="3.30.565.10:FF:000006">
    <property type="entry name" value="Sensor histidine kinase WalK"/>
    <property type="match status" value="1"/>
</dbReference>
<evidence type="ECO:0000259" key="10">
    <source>
        <dbReference type="PROSITE" id="PS50113"/>
    </source>
</evidence>
<geneLocation type="plasmid" evidence="11 12">
    <name>pHALXA01</name>
</geneLocation>
<dbReference type="SMART" id="SM00086">
    <property type="entry name" value="PAC"/>
    <property type="match status" value="3"/>
</dbReference>
<dbReference type="RefSeq" id="WP_013875977.1">
    <property type="nucleotide sequence ID" value="NC_015658.1"/>
</dbReference>
<dbReference type="Gene3D" id="2.10.70.100">
    <property type="match status" value="1"/>
</dbReference>
<dbReference type="InterPro" id="IPR036890">
    <property type="entry name" value="HATPase_C_sf"/>
</dbReference>
<evidence type="ECO:0000256" key="2">
    <source>
        <dbReference type="ARBA" id="ARBA00012438"/>
    </source>
</evidence>
<keyword evidence="6" id="KW-0175">Coiled coil</keyword>
<dbReference type="CDD" id="cd00082">
    <property type="entry name" value="HisKA"/>
    <property type="match status" value="1"/>
</dbReference>
<dbReference type="SUPFAM" id="SSF47384">
    <property type="entry name" value="Homodimeric domain of signal transducing histidine kinase"/>
    <property type="match status" value="1"/>
</dbReference>
<dbReference type="NCBIfam" id="TIGR00229">
    <property type="entry name" value="sensory_box"/>
    <property type="match status" value="3"/>
</dbReference>
<feature type="domain" description="PAC" evidence="10">
    <location>
        <begin position="543"/>
        <end position="594"/>
    </location>
</feature>
<organism evidence="11 12">
    <name type="scientific">Halopiger xanaduensis (strain DSM 18323 / JCM 14033 / SH-6)</name>
    <dbReference type="NCBI Taxonomy" id="797210"/>
    <lineage>
        <taxon>Archaea</taxon>
        <taxon>Methanobacteriati</taxon>
        <taxon>Methanobacteriota</taxon>
        <taxon>Stenosarchaea group</taxon>
        <taxon>Halobacteria</taxon>
        <taxon>Halobacteriales</taxon>
        <taxon>Natrialbaceae</taxon>
        <taxon>Halopiger</taxon>
    </lineage>
</organism>
<dbReference type="EMBL" id="CP002840">
    <property type="protein sequence ID" value="AEH39250.1"/>
    <property type="molecule type" value="Genomic_DNA"/>
</dbReference>
<dbReference type="EC" id="2.7.13.3" evidence="2"/>
<feature type="region of interest" description="Disordered" evidence="7">
    <location>
        <begin position="1"/>
        <end position="30"/>
    </location>
</feature>
<dbReference type="PROSITE" id="PS50112">
    <property type="entry name" value="PAS"/>
    <property type="match status" value="3"/>
</dbReference>
<accession>F8DE19</accession>
<evidence type="ECO:0000259" key="9">
    <source>
        <dbReference type="PROSITE" id="PS50112"/>
    </source>
</evidence>
<dbReference type="OrthoDB" id="106630at2157"/>
<dbReference type="PROSITE" id="PS50109">
    <property type="entry name" value="HIS_KIN"/>
    <property type="match status" value="1"/>
</dbReference>
<dbReference type="Pfam" id="PF00512">
    <property type="entry name" value="HisKA"/>
    <property type="match status" value="1"/>
</dbReference>
<dbReference type="PANTHER" id="PTHR43304">
    <property type="entry name" value="PHYTOCHROME-LIKE PROTEIN CPH1"/>
    <property type="match status" value="1"/>
</dbReference>
<feature type="domain" description="PAC" evidence="10">
    <location>
        <begin position="287"/>
        <end position="339"/>
    </location>
</feature>
<evidence type="ECO:0000256" key="7">
    <source>
        <dbReference type="SAM" id="MobiDB-lite"/>
    </source>
</evidence>
<feature type="domain" description="PAC" evidence="10">
    <location>
        <begin position="159"/>
        <end position="211"/>
    </location>
</feature>
<dbReference type="SUPFAM" id="SSF55874">
    <property type="entry name" value="ATPase domain of HSP90 chaperone/DNA topoisomerase II/histidine kinase"/>
    <property type="match status" value="1"/>
</dbReference>
<dbReference type="InterPro" id="IPR003661">
    <property type="entry name" value="HisK_dim/P_dom"/>
</dbReference>
<dbReference type="CDD" id="cd00130">
    <property type="entry name" value="PAS"/>
    <property type="match status" value="4"/>
</dbReference>
<dbReference type="PANTHER" id="PTHR43304:SF1">
    <property type="entry name" value="PAC DOMAIN-CONTAINING PROTEIN"/>
    <property type="match status" value="1"/>
</dbReference>
<feature type="coiled-coil region" evidence="6">
    <location>
        <begin position="582"/>
        <end position="612"/>
    </location>
</feature>
<keyword evidence="12" id="KW-1185">Reference proteome</keyword>
<dbReference type="InterPro" id="IPR035965">
    <property type="entry name" value="PAS-like_dom_sf"/>
</dbReference>
<feature type="domain" description="PAS" evidence="9">
    <location>
        <begin position="84"/>
        <end position="130"/>
    </location>
</feature>
<feature type="domain" description="PAS" evidence="9">
    <location>
        <begin position="351"/>
        <end position="421"/>
    </location>
</feature>
<feature type="domain" description="PAS" evidence="9">
    <location>
        <begin position="212"/>
        <end position="285"/>
    </location>
</feature>
<gene>
    <name evidence="11" type="ordered locus">Halxa_0677</name>
</gene>
<dbReference type="GeneID" id="10795518"/>
<dbReference type="InterPro" id="IPR052162">
    <property type="entry name" value="Sensor_kinase/Photoreceptor"/>
</dbReference>
<evidence type="ECO:0000256" key="4">
    <source>
        <dbReference type="ARBA" id="ARBA00022679"/>
    </source>
</evidence>
<feature type="coiled-coil region" evidence="6">
    <location>
        <begin position="327"/>
        <end position="361"/>
    </location>
</feature>
<dbReference type="Gene3D" id="1.10.287.130">
    <property type="match status" value="1"/>
</dbReference>
<comment type="catalytic activity">
    <reaction evidence="1">
        <text>ATP + protein L-histidine = ADP + protein N-phospho-L-histidine.</text>
        <dbReference type="EC" id="2.7.13.3"/>
    </reaction>
</comment>
<dbReference type="KEGG" id="hxa:Halxa_0677"/>
<dbReference type="InterPro" id="IPR013656">
    <property type="entry name" value="PAS_4"/>
</dbReference>
<dbReference type="Gene3D" id="3.30.565.10">
    <property type="entry name" value="Histidine kinase-like ATPase, C-terminal domain"/>
    <property type="match status" value="1"/>
</dbReference>